<protein>
    <submittedName>
        <fullName evidence="6">CUBN</fullName>
    </submittedName>
</protein>
<evidence type="ECO:0000259" key="5">
    <source>
        <dbReference type="PROSITE" id="PS01180"/>
    </source>
</evidence>
<keyword evidence="3" id="KW-0812">Transmembrane</keyword>
<dbReference type="InterPro" id="IPR035914">
    <property type="entry name" value="Sperma_CUB_dom_sf"/>
</dbReference>
<dbReference type="GO" id="GO:0004252">
    <property type="term" value="F:serine-type endopeptidase activity"/>
    <property type="evidence" value="ECO:0007669"/>
    <property type="project" value="TreeGrafter"/>
</dbReference>
<dbReference type="EMBL" id="CACVKT020007264">
    <property type="protein sequence ID" value="CAC5406822.1"/>
    <property type="molecule type" value="Genomic_DNA"/>
</dbReference>
<dbReference type="GO" id="GO:0005615">
    <property type="term" value="C:extracellular space"/>
    <property type="evidence" value="ECO:0007669"/>
    <property type="project" value="TreeGrafter"/>
</dbReference>
<keyword evidence="3" id="KW-1133">Transmembrane helix</keyword>
<feature type="transmembrane region" description="Helical" evidence="3">
    <location>
        <begin position="288"/>
        <end position="312"/>
    </location>
</feature>
<feature type="chain" id="PRO_5027099986" evidence="4">
    <location>
        <begin position="21"/>
        <end position="371"/>
    </location>
</feature>
<keyword evidence="7" id="KW-1185">Reference proteome</keyword>
<name>A0A6J8DHC0_MYTCO</name>
<evidence type="ECO:0000256" key="4">
    <source>
        <dbReference type="SAM" id="SignalP"/>
    </source>
</evidence>
<evidence type="ECO:0000313" key="7">
    <source>
        <dbReference type="Proteomes" id="UP000507470"/>
    </source>
</evidence>
<feature type="signal peptide" evidence="4">
    <location>
        <begin position="1"/>
        <end position="20"/>
    </location>
</feature>
<dbReference type="PROSITE" id="PS01180">
    <property type="entry name" value="CUB"/>
    <property type="match status" value="2"/>
</dbReference>
<feature type="domain" description="CUB" evidence="5">
    <location>
        <begin position="22"/>
        <end position="144"/>
    </location>
</feature>
<dbReference type="OrthoDB" id="6096086at2759"/>
<dbReference type="AlphaFoldDB" id="A0A6J8DHC0"/>
<accession>A0A6J8DHC0</accession>
<feature type="domain" description="CUB" evidence="5">
    <location>
        <begin position="152"/>
        <end position="268"/>
    </location>
</feature>
<proteinExistence type="predicted"/>
<evidence type="ECO:0000256" key="2">
    <source>
        <dbReference type="PROSITE-ProRule" id="PRU00059"/>
    </source>
</evidence>
<evidence type="ECO:0000256" key="3">
    <source>
        <dbReference type="SAM" id="Phobius"/>
    </source>
</evidence>
<keyword evidence="1" id="KW-1015">Disulfide bond</keyword>
<dbReference type="InterPro" id="IPR000859">
    <property type="entry name" value="CUB_dom"/>
</dbReference>
<evidence type="ECO:0000313" key="6">
    <source>
        <dbReference type="EMBL" id="CAC5406822.1"/>
    </source>
</evidence>
<comment type="caution">
    <text evidence="2">Lacks conserved residue(s) required for the propagation of feature annotation.</text>
</comment>
<dbReference type="PANTHER" id="PTHR24255">
    <property type="entry name" value="COMPLEMENT COMPONENT 1, S SUBCOMPONENT-RELATED"/>
    <property type="match status" value="1"/>
</dbReference>
<organism evidence="6 7">
    <name type="scientific">Mytilus coruscus</name>
    <name type="common">Sea mussel</name>
    <dbReference type="NCBI Taxonomy" id="42192"/>
    <lineage>
        <taxon>Eukaryota</taxon>
        <taxon>Metazoa</taxon>
        <taxon>Spiralia</taxon>
        <taxon>Lophotrochozoa</taxon>
        <taxon>Mollusca</taxon>
        <taxon>Bivalvia</taxon>
        <taxon>Autobranchia</taxon>
        <taxon>Pteriomorphia</taxon>
        <taxon>Mytilida</taxon>
        <taxon>Mytiloidea</taxon>
        <taxon>Mytilidae</taxon>
        <taxon>Mytilinae</taxon>
        <taxon>Mytilus</taxon>
    </lineage>
</organism>
<dbReference type="Proteomes" id="UP000507470">
    <property type="component" value="Unassembled WGS sequence"/>
</dbReference>
<gene>
    <name evidence="6" type="ORF">MCOR_40350</name>
</gene>
<reference evidence="6 7" key="1">
    <citation type="submission" date="2020-06" db="EMBL/GenBank/DDBJ databases">
        <authorList>
            <person name="Li R."/>
            <person name="Bekaert M."/>
        </authorList>
    </citation>
    <scope>NUCLEOTIDE SEQUENCE [LARGE SCALE GENOMIC DNA]</scope>
    <source>
        <strain evidence="7">wild</strain>
    </source>
</reference>
<evidence type="ECO:0000256" key="1">
    <source>
        <dbReference type="ARBA" id="ARBA00023157"/>
    </source>
</evidence>
<dbReference type="CDD" id="cd00041">
    <property type="entry name" value="CUB"/>
    <property type="match status" value="1"/>
</dbReference>
<keyword evidence="4" id="KW-0732">Signal</keyword>
<sequence>MNGAFVFLLVSTFVVWKVSGQCSGTAESKTVGYTTVKVSPPGYPSPGYDINLNCAWLGSTSISGAVLLFRVTDITLSCAGDAINVYDGTSTSGNQEHTNECKSGSGARTLGYQTASTGNVYTTFTSDATSSASELGFLMYMISAIDVSGTGCTSTQSLIATSTEQYLSSPNFPSTYPLDTDCTWNITTTDSNANVILKILFMDIENEPSCGYDYITITESGSTTTKLCTEDLWEPTYTYTSSGNYFHIEFKSDNASPKRGFLLSHVQTVVSDTSTAQSSGQSDDDSTVGLVCGVVAASLLGATAIVVAILLYKKYIKQQKIHDSKIGHKVSSSHGRYDNNKNVSYTDSIIFALPECSKVMPQKAVFSEKSL</sequence>
<dbReference type="SUPFAM" id="SSF49854">
    <property type="entry name" value="Spermadhesin, CUB domain"/>
    <property type="match status" value="2"/>
</dbReference>
<dbReference type="Gene3D" id="2.60.120.290">
    <property type="entry name" value="Spermadhesin, CUB domain"/>
    <property type="match status" value="2"/>
</dbReference>
<keyword evidence="3" id="KW-0472">Membrane</keyword>
<dbReference type="PANTHER" id="PTHR24255:SF31">
    <property type="entry name" value="CUBILIN-LIKE PROTEIN"/>
    <property type="match status" value="1"/>
</dbReference>
<dbReference type="SMART" id="SM00042">
    <property type="entry name" value="CUB"/>
    <property type="match status" value="2"/>
</dbReference>
<dbReference type="Pfam" id="PF00431">
    <property type="entry name" value="CUB"/>
    <property type="match status" value="1"/>
</dbReference>